<evidence type="ECO:0000313" key="2">
    <source>
        <dbReference type="EMBL" id="CAG7729948.1"/>
    </source>
</evidence>
<evidence type="ECO:0000313" key="3">
    <source>
        <dbReference type="Proteomes" id="UP000708208"/>
    </source>
</evidence>
<reference evidence="2" key="1">
    <citation type="submission" date="2021-06" db="EMBL/GenBank/DDBJ databases">
        <authorList>
            <person name="Hodson N. C."/>
            <person name="Mongue J. A."/>
            <person name="Jaron S. K."/>
        </authorList>
    </citation>
    <scope>NUCLEOTIDE SEQUENCE</scope>
</reference>
<dbReference type="Proteomes" id="UP000708208">
    <property type="component" value="Unassembled WGS sequence"/>
</dbReference>
<keyword evidence="3" id="KW-1185">Reference proteome</keyword>
<dbReference type="EMBL" id="CAJVCH010186861">
    <property type="protein sequence ID" value="CAG7729948.1"/>
    <property type="molecule type" value="Genomic_DNA"/>
</dbReference>
<feature type="non-terminal residue" evidence="2">
    <location>
        <position position="1"/>
    </location>
</feature>
<feature type="region of interest" description="Disordered" evidence="1">
    <location>
        <begin position="1"/>
        <end position="33"/>
    </location>
</feature>
<sequence length="33" mass="3336">GPGGHHAQAPAMCSGSEPRIGHAMQGRCFGQSD</sequence>
<proteinExistence type="predicted"/>
<accession>A0A8J2NXC6</accession>
<evidence type="ECO:0000256" key="1">
    <source>
        <dbReference type="SAM" id="MobiDB-lite"/>
    </source>
</evidence>
<protein>
    <submittedName>
        <fullName evidence="2">Uncharacterized protein</fullName>
    </submittedName>
</protein>
<dbReference type="AlphaFoldDB" id="A0A8J2NXC6"/>
<name>A0A8J2NXC6_9HEXA</name>
<organism evidence="2 3">
    <name type="scientific">Allacma fusca</name>
    <dbReference type="NCBI Taxonomy" id="39272"/>
    <lineage>
        <taxon>Eukaryota</taxon>
        <taxon>Metazoa</taxon>
        <taxon>Ecdysozoa</taxon>
        <taxon>Arthropoda</taxon>
        <taxon>Hexapoda</taxon>
        <taxon>Collembola</taxon>
        <taxon>Symphypleona</taxon>
        <taxon>Sminthuridae</taxon>
        <taxon>Allacma</taxon>
    </lineage>
</organism>
<comment type="caution">
    <text evidence="2">The sequence shown here is derived from an EMBL/GenBank/DDBJ whole genome shotgun (WGS) entry which is preliminary data.</text>
</comment>
<gene>
    <name evidence="2" type="ORF">AFUS01_LOCUS18631</name>
</gene>